<protein>
    <submittedName>
        <fullName evidence="6">23S rRNA methyltransferase</fullName>
    </submittedName>
</protein>
<dbReference type="Pfam" id="PF05958">
    <property type="entry name" value="tRNA_U5-meth_tr"/>
    <property type="match status" value="1"/>
</dbReference>
<dbReference type="EMBL" id="BOMB01000021">
    <property type="protein sequence ID" value="GID12832.1"/>
    <property type="molecule type" value="Genomic_DNA"/>
</dbReference>
<comment type="similarity">
    <text evidence="4">Belongs to the class I-like SAM-binding methyltransferase superfamily. RNA M5U methyltransferase family.</text>
</comment>
<dbReference type="InterPro" id="IPR002792">
    <property type="entry name" value="TRAM_dom"/>
</dbReference>
<accession>A0A8J3NDE8</accession>
<evidence type="ECO:0000256" key="2">
    <source>
        <dbReference type="ARBA" id="ARBA00022679"/>
    </source>
</evidence>
<proteinExistence type="inferred from homology"/>
<dbReference type="PROSITE" id="PS51687">
    <property type="entry name" value="SAM_MT_RNA_M5U"/>
    <property type="match status" value="1"/>
</dbReference>
<dbReference type="Gene3D" id="2.40.50.140">
    <property type="entry name" value="Nucleic acid-binding proteins"/>
    <property type="match status" value="1"/>
</dbReference>
<evidence type="ECO:0000256" key="4">
    <source>
        <dbReference type="PROSITE-ProRule" id="PRU01024"/>
    </source>
</evidence>
<dbReference type="InterPro" id="IPR029063">
    <property type="entry name" value="SAM-dependent_MTases_sf"/>
</dbReference>
<keyword evidence="1 4" id="KW-0489">Methyltransferase</keyword>
<dbReference type="SUPFAM" id="SSF50249">
    <property type="entry name" value="Nucleic acid-binding proteins"/>
    <property type="match status" value="1"/>
</dbReference>
<dbReference type="InterPro" id="IPR030391">
    <property type="entry name" value="MeTrfase_TrmA_CS"/>
</dbReference>
<dbReference type="Gene3D" id="2.40.50.1070">
    <property type="match status" value="1"/>
</dbReference>
<reference evidence="6" key="1">
    <citation type="submission" date="2021-01" db="EMBL/GenBank/DDBJ databases">
        <title>Whole genome shotgun sequence of Actinocatenispora rupis NBRC 107355.</title>
        <authorList>
            <person name="Komaki H."/>
            <person name="Tamura T."/>
        </authorList>
    </citation>
    <scope>NUCLEOTIDE SEQUENCE</scope>
    <source>
        <strain evidence="6">NBRC 107355</strain>
    </source>
</reference>
<feature type="binding site" evidence="4">
    <location>
        <position position="285"/>
    </location>
    <ligand>
        <name>S-adenosyl-L-methionine</name>
        <dbReference type="ChEBI" id="CHEBI:59789"/>
    </ligand>
</feature>
<evidence type="ECO:0000256" key="3">
    <source>
        <dbReference type="ARBA" id="ARBA00022691"/>
    </source>
</evidence>
<dbReference type="PROSITE" id="PS01231">
    <property type="entry name" value="TRMA_2"/>
    <property type="match status" value="1"/>
</dbReference>
<dbReference type="PANTHER" id="PTHR11061:SF30">
    <property type="entry name" value="TRNA (URACIL(54)-C(5))-METHYLTRANSFERASE"/>
    <property type="match status" value="1"/>
</dbReference>
<evidence type="ECO:0000313" key="6">
    <source>
        <dbReference type="EMBL" id="GID12832.1"/>
    </source>
</evidence>
<dbReference type="GO" id="GO:0070041">
    <property type="term" value="F:rRNA (uridine-C5-)-methyltransferase activity"/>
    <property type="evidence" value="ECO:0007669"/>
    <property type="project" value="TreeGrafter"/>
</dbReference>
<dbReference type="InterPro" id="IPR010280">
    <property type="entry name" value="U5_MeTrfase_fam"/>
</dbReference>
<gene>
    <name evidence="6" type="ORF">Aru02nite_37210</name>
</gene>
<dbReference type="SUPFAM" id="SSF53335">
    <property type="entry name" value="S-adenosyl-L-methionine-dependent methyltransferases"/>
    <property type="match status" value="1"/>
</dbReference>
<sequence length="398" mass="42197">MGDVLRLAVERVAHGGHCVARYEGRVVFVRHTLPGERVDARVTEVRSGFLRADTVEVLTPAAGRVTPPCPYAGDCGGCDWQHAAPATQRELKAVTVAELLTRLGRLDPAEVDALGVTVEELPGGPLDWRTRVRYAVARDGRPGLRAHRSHRVVAVDACPIATPAVRELPVTDRRWHPRTELSVVSSSAGDPAVLEHRSVRGRTVTRRAYGVGEVVERAVGREFRVPAEAFWQVHPAAPDTLADAALDLLAPRPGERCWDLYGGVGLFSAALAAAVGPDGAVTLVESGRSAVAAAAHNLGDLPAVRTVAGRVERVLPTLGDVDVVLLDPPRSGAGREVVTALAGAAPRAICYVACDPAALARDAGTFAGLGWRLTTLRAFDAFPMTQHVECVALFTPAD</sequence>
<dbReference type="RefSeq" id="WP_203659221.1">
    <property type="nucleotide sequence ID" value="NZ_BAAAZM010000008.1"/>
</dbReference>
<feature type="active site" description="Nucleophile" evidence="4">
    <location>
        <position position="354"/>
    </location>
</feature>
<dbReference type="InterPro" id="IPR012340">
    <property type="entry name" value="NA-bd_OB-fold"/>
</dbReference>
<organism evidence="6 7">
    <name type="scientific">Actinocatenispora rupis</name>
    <dbReference type="NCBI Taxonomy" id="519421"/>
    <lineage>
        <taxon>Bacteria</taxon>
        <taxon>Bacillati</taxon>
        <taxon>Actinomycetota</taxon>
        <taxon>Actinomycetes</taxon>
        <taxon>Micromonosporales</taxon>
        <taxon>Micromonosporaceae</taxon>
        <taxon>Actinocatenispora</taxon>
    </lineage>
</organism>
<dbReference type="PANTHER" id="PTHR11061">
    <property type="entry name" value="RNA M5U METHYLTRANSFERASE"/>
    <property type="match status" value="1"/>
</dbReference>
<feature type="domain" description="TRAM" evidence="5">
    <location>
        <begin position="1"/>
        <end position="56"/>
    </location>
</feature>
<evidence type="ECO:0000259" key="5">
    <source>
        <dbReference type="PROSITE" id="PS50926"/>
    </source>
</evidence>
<comment type="caution">
    <text evidence="6">The sequence shown here is derived from an EMBL/GenBank/DDBJ whole genome shotgun (WGS) entry which is preliminary data.</text>
</comment>
<keyword evidence="2 4" id="KW-0808">Transferase</keyword>
<dbReference type="Proteomes" id="UP000612808">
    <property type="component" value="Unassembled WGS sequence"/>
</dbReference>
<evidence type="ECO:0000313" key="7">
    <source>
        <dbReference type="Proteomes" id="UP000612808"/>
    </source>
</evidence>
<feature type="binding site" evidence="4">
    <location>
        <position position="261"/>
    </location>
    <ligand>
        <name>S-adenosyl-L-methionine</name>
        <dbReference type="ChEBI" id="CHEBI:59789"/>
    </ligand>
</feature>
<dbReference type="Gene3D" id="3.40.50.150">
    <property type="entry name" value="Vaccinia Virus protein VP39"/>
    <property type="match status" value="2"/>
</dbReference>
<dbReference type="Pfam" id="PF01938">
    <property type="entry name" value="TRAM"/>
    <property type="match status" value="1"/>
</dbReference>
<feature type="binding site" evidence="4">
    <location>
        <position position="327"/>
    </location>
    <ligand>
        <name>S-adenosyl-L-methionine</name>
        <dbReference type="ChEBI" id="CHEBI:59789"/>
    </ligand>
</feature>
<name>A0A8J3NDE8_9ACTN</name>
<dbReference type="AlphaFoldDB" id="A0A8J3NDE8"/>
<dbReference type="GO" id="GO:0070475">
    <property type="term" value="P:rRNA base methylation"/>
    <property type="evidence" value="ECO:0007669"/>
    <property type="project" value="TreeGrafter"/>
</dbReference>
<evidence type="ECO:0000256" key="1">
    <source>
        <dbReference type="ARBA" id="ARBA00022603"/>
    </source>
</evidence>
<feature type="binding site" evidence="4">
    <location>
        <position position="232"/>
    </location>
    <ligand>
        <name>S-adenosyl-L-methionine</name>
        <dbReference type="ChEBI" id="CHEBI:59789"/>
    </ligand>
</feature>
<keyword evidence="3 4" id="KW-0949">S-adenosyl-L-methionine</keyword>
<keyword evidence="7" id="KW-1185">Reference proteome</keyword>
<dbReference type="PROSITE" id="PS50926">
    <property type="entry name" value="TRAM"/>
    <property type="match status" value="1"/>
</dbReference>